<feature type="region of interest" description="Disordered" evidence="6">
    <location>
        <begin position="233"/>
        <end position="310"/>
    </location>
</feature>
<dbReference type="Pfam" id="PF02208">
    <property type="entry name" value="Sorb"/>
    <property type="match status" value="1"/>
</dbReference>
<dbReference type="Gene3D" id="2.30.30.40">
    <property type="entry name" value="SH3 Domains"/>
    <property type="match status" value="3"/>
</dbReference>
<accession>A0A3B1KE17</accession>
<feature type="region of interest" description="Disordered" evidence="6">
    <location>
        <begin position="342"/>
        <end position="554"/>
    </location>
</feature>
<dbReference type="Pfam" id="PF07653">
    <property type="entry name" value="SH3_2"/>
    <property type="match status" value="1"/>
</dbReference>
<keyword evidence="2 5" id="KW-0728">SH3 domain</keyword>
<evidence type="ECO:0000256" key="5">
    <source>
        <dbReference type="PROSITE-ProRule" id="PRU00192"/>
    </source>
</evidence>
<feature type="compositionally biased region" description="Polar residues" evidence="6">
    <location>
        <begin position="1246"/>
        <end position="1262"/>
    </location>
</feature>
<feature type="compositionally biased region" description="Polar residues" evidence="6">
    <location>
        <begin position="162"/>
        <end position="173"/>
    </location>
</feature>
<feature type="compositionally biased region" description="Polar residues" evidence="6">
    <location>
        <begin position="463"/>
        <end position="483"/>
    </location>
</feature>
<reference evidence="9" key="3">
    <citation type="submission" date="2025-08" db="UniProtKB">
        <authorList>
            <consortium name="Ensembl"/>
        </authorList>
    </citation>
    <scope>IDENTIFICATION</scope>
</reference>
<feature type="compositionally biased region" description="Basic and acidic residues" evidence="6">
    <location>
        <begin position="634"/>
        <end position="645"/>
    </location>
</feature>
<feature type="compositionally biased region" description="Polar residues" evidence="6">
    <location>
        <begin position="416"/>
        <end position="426"/>
    </location>
</feature>
<name>A0A3B1KE17_ASTMX</name>
<dbReference type="GO" id="GO:0070161">
    <property type="term" value="C:anchoring junction"/>
    <property type="evidence" value="ECO:0007669"/>
    <property type="project" value="UniProtKB-SubCell"/>
</dbReference>
<feature type="domain" description="SH3" evidence="7">
    <location>
        <begin position="1268"/>
        <end position="1327"/>
    </location>
</feature>
<dbReference type="FunFam" id="2.30.30.40:FF:000001">
    <property type="entry name" value="Sorbin and SH3 domain-containing protein 1 isoform 2"/>
    <property type="match status" value="1"/>
</dbReference>
<dbReference type="Pfam" id="PF00018">
    <property type="entry name" value="SH3_1"/>
    <property type="match status" value="1"/>
</dbReference>
<feature type="region of interest" description="Disordered" evidence="6">
    <location>
        <begin position="753"/>
        <end position="804"/>
    </location>
</feature>
<dbReference type="Ensembl" id="ENSAMXT00000053382.1">
    <property type="protein sequence ID" value="ENSAMXP00000051939.1"/>
    <property type="gene ID" value="ENSAMXG00000006003.2"/>
</dbReference>
<feature type="region of interest" description="Disordered" evidence="6">
    <location>
        <begin position="1231"/>
        <end position="1262"/>
    </location>
</feature>
<dbReference type="Pfam" id="PF14604">
    <property type="entry name" value="SH3_9"/>
    <property type="match status" value="1"/>
</dbReference>
<feature type="compositionally biased region" description="Low complexity" evidence="6">
    <location>
        <begin position="493"/>
        <end position="509"/>
    </location>
</feature>
<dbReference type="PANTHER" id="PTHR14167">
    <property type="entry name" value="SH3 DOMAIN-CONTAINING"/>
    <property type="match status" value="1"/>
</dbReference>
<feature type="compositionally biased region" description="Basic and acidic residues" evidence="6">
    <location>
        <begin position="286"/>
        <end position="300"/>
    </location>
</feature>
<dbReference type="PRINTS" id="PR00452">
    <property type="entry name" value="SH3DOMAIN"/>
</dbReference>
<proteinExistence type="predicted"/>
<feature type="domain" description="SoHo" evidence="8">
    <location>
        <begin position="295"/>
        <end position="357"/>
    </location>
</feature>
<dbReference type="SMART" id="SM00459">
    <property type="entry name" value="Sorb"/>
    <property type="match status" value="1"/>
</dbReference>
<evidence type="ECO:0000256" key="1">
    <source>
        <dbReference type="ARBA" id="ARBA00004282"/>
    </source>
</evidence>
<dbReference type="InterPro" id="IPR050384">
    <property type="entry name" value="Endophilin_SH3RF"/>
</dbReference>
<feature type="compositionally biased region" description="Low complexity" evidence="6">
    <location>
        <begin position="395"/>
        <end position="405"/>
    </location>
</feature>
<feature type="region of interest" description="Disordered" evidence="6">
    <location>
        <begin position="45"/>
        <end position="204"/>
    </location>
</feature>
<dbReference type="InterPro" id="IPR036028">
    <property type="entry name" value="SH3-like_dom_sf"/>
</dbReference>
<dbReference type="PROSITE" id="PS50002">
    <property type="entry name" value="SH3"/>
    <property type="match status" value="3"/>
</dbReference>
<feature type="domain" description="SH3" evidence="7">
    <location>
        <begin position="1169"/>
        <end position="1230"/>
    </location>
</feature>
<feature type="compositionally biased region" description="Polar residues" evidence="6">
    <location>
        <begin position="753"/>
        <end position="767"/>
    </location>
</feature>
<feature type="compositionally biased region" description="Polar residues" evidence="6">
    <location>
        <begin position="259"/>
        <end position="282"/>
    </location>
</feature>
<dbReference type="Bgee" id="ENSAMXG00000006003">
    <property type="expression patterns" value="Expressed in heart and 11 other cell types or tissues"/>
</dbReference>
<evidence type="ECO:0000313" key="9">
    <source>
        <dbReference type="Ensembl" id="ENSAMXP00000051939.1"/>
    </source>
</evidence>
<feature type="compositionally biased region" description="Polar residues" evidence="6">
    <location>
        <begin position="362"/>
        <end position="388"/>
    </location>
</feature>
<reference evidence="10" key="1">
    <citation type="submission" date="2013-03" db="EMBL/GenBank/DDBJ databases">
        <authorList>
            <person name="Jeffery W."/>
            <person name="Warren W."/>
            <person name="Wilson R.K."/>
        </authorList>
    </citation>
    <scope>NUCLEOTIDE SEQUENCE</scope>
    <source>
        <strain evidence="10">female</strain>
    </source>
</reference>
<evidence type="ECO:0000256" key="6">
    <source>
        <dbReference type="SAM" id="MobiDB-lite"/>
    </source>
</evidence>
<keyword evidence="3" id="KW-0677">Repeat</keyword>
<dbReference type="SUPFAM" id="SSF50044">
    <property type="entry name" value="SH3-domain"/>
    <property type="match status" value="3"/>
</dbReference>
<dbReference type="InterPro" id="IPR001452">
    <property type="entry name" value="SH3_domain"/>
</dbReference>
<sequence>MPSCEGLCDFKTAPEGELFNMNTDSGGRARKSSTLSLTLTPMKRVQSSPNLYGLPGTDTPSADSDVWRPYSPGGALRNGESATSSLAAKGFRSVRPNLQEKKSPTPREAPLAYPGPPPASHSPPYTSRFSLDYTCSRGSDLQPQAFSPEPPSLSLEPLQGASRCSSRAQSEASTALLEELRACGLDQEGGSETPSPTLSQPSTVTDDMALNVPAASTANGQMTVNGNIGVASSLKSHHQRPFSPSTYPPLPSLSPSLAAMQQSRSTASESSTPIYVNVSSVAPTRASEEERRGTLSRDTHYSGIGPVDESGIPIAIRTTVDRPKDWYKNMFKQIHVVHKPEVDYSGARNTTHPPSNAEKHGPSNSVQAHPAPKSSTYRPITKSISDNGTCGFRAPTSSPLPTSLSAQPRSHDRDTSQGVSSTQNMNEWGPPDRKVDTRKYRAEPRSIFDYEPGKSSILEQERATSLYQPSTDRSLERPSSSASDNRKRRKSEPATSQPRPQSSQPTTQSIVRPVETPATRLSEPPRSNISQKKPLSTTPSTSSSPSKSKGGDIISTMHSAHMNGQILNHDTSHNSQVATYENGDQNEDTVIKSFSENLKNGWHTEPECSEVWLSTEEASPKLKSRSCDDLLSESQEKGMGDRNRSESTGTLMQNGDPEGSLHSKGQGSEDPREHRSRHRSAHDTPGFLKLYKKMHHINRQELINSEIICSVKARVHKYESDQHKDRCLGTNGCNGEVPRDMVHNRISEFESMIQKSKSMPNLGSECQSRGPSRRSSSPNRSYSIESLLDDEPPARNPPEGRPQYPKIRAQVPIHIQVTSDHLRQPVVQQDYPDSDHEAVVSDLSDFIQIEGSSYCSESDFDHCSYASSESFCGGSSHHHHYQRQLVSSCKGRCPASYTRFTTMIKHERAKQDRRQQLRVEESEMGLSKLAFLVSPVPFRRKRNSSLRHGCIPKSKSCMYEALDSALKDIYDHIRAEKRRGSLPDNSILHRLLAELLPDVSDGNASLQAQEWANPLPHLRSCHPQPDGMCSQDCYQPEYSSLAYSASYHHMDCNNNNQGNHEEHCCEGQDTSRGYTYPELGRHTPQSRRPTPDIREKVPARAIYDFKALTAKELSFKKGETVYITRQIDNNWYEGEQHGKVGIFPISYVEKIPVSERNQPVRPPPPAQSREIGEAVARYNFNADTNVELSLRKGERVILLRQVDQNWFEGRIPETNKQGIFPVSYVDVIKKSPGKSSGQPPGGSLPRSFSSDRVQSRSQRTVYTQDPLQTGEPFQAVYNYMPRNEDELELREGDVVDVMEKCDDGWFVGTSRRSKFFGTFPGNYVKRI</sequence>
<evidence type="ECO:0000259" key="7">
    <source>
        <dbReference type="PROSITE" id="PS50002"/>
    </source>
</evidence>
<feature type="domain" description="SH3" evidence="7">
    <location>
        <begin position="1094"/>
        <end position="1153"/>
    </location>
</feature>
<evidence type="ECO:0000256" key="2">
    <source>
        <dbReference type="ARBA" id="ARBA00022443"/>
    </source>
</evidence>
<keyword evidence="4" id="KW-0965">Cell junction</keyword>
<comment type="subcellular location">
    <subcellularLocation>
        <location evidence="1">Cell junction</location>
    </subcellularLocation>
</comment>
<dbReference type="GO" id="GO:0005886">
    <property type="term" value="C:plasma membrane"/>
    <property type="evidence" value="ECO:0007669"/>
    <property type="project" value="TreeGrafter"/>
</dbReference>
<evidence type="ECO:0000313" key="10">
    <source>
        <dbReference type="Proteomes" id="UP000018467"/>
    </source>
</evidence>
<evidence type="ECO:0000256" key="4">
    <source>
        <dbReference type="ARBA" id="ARBA00022949"/>
    </source>
</evidence>
<dbReference type="SMART" id="SM00326">
    <property type="entry name" value="SH3"/>
    <property type="match status" value="3"/>
</dbReference>
<dbReference type="Proteomes" id="UP000018467">
    <property type="component" value="Unassembled WGS sequence"/>
</dbReference>
<evidence type="ECO:0000256" key="3">
    <source>
        <dbReference type="ARBA" id="ARBA00022737"/>
    </source>
</evidence>
<feature type="compositionally biased region" description="Polar residues" evidence="6">
    <location>
        <begin position="190"/>
        <end position="204"/>
    </location>
</feature>
<dbReference type="InterPro" id="IPR003127">
    <property type="entry name" value="SoHo_dom"/>
</dbReference>
<dbReference type="PANTHER" id="PTHR14167:SF56">
    <property type="entry name" value="SORBIN AND SH3 DOMAIN-CONTAINING PROTEIN 2"/>
    <property type="match status" value="1"/>
</dbReference>
<feature type="compositionally biased region" description="Polar residues" evidence="6">
    <location>
        <begin position="136"/>
        <end position="145"/>
    </location>
</feature>
<protein>
    <submittedName>
        <fullName evidence="9">Sorbin and SH3 domain containing 2</fullName>
    </submittedName>
</protein>
<dbReference type="GeneTree" id="ENSGT00940000157056"/>
<feature type="region of interest" description="Disordered" evidence="6">
    <location>
        <begin position="617"/>
        <end position="685"/>
    </location>
</feature>
<feature type="compositionally biased region" description="Low complexity" evidence="6">
    <location>
        <begin position="768"/>
        <end position="786"/>
    </location>
</feature>
<feature type="compositionally biased region" description="Basic and acidic residues" evidence="6">
    <location>
        <begin position="430"/>
        <end position="452"/>
    </location>
</feature>
<reference evidence="10" key="2">
    <citation type="journal article" date="2014" name="Nat. Commun.">
        <title>The cavefish genome reveals candidate genes for eye loss.</title>
        <authorList>
            <person name="McGaugh S.E."/>
            <person name="Gross J.B."/>
            <person name="Aken B."/>
            <person name="Blin M."/>
            <person name="Borowsky R."/>
            <person name="Chalopin D."/>
            <person name="Hinaux H."/>
            <person name="Jeffery W.R."/>
            <person name="Keene A."/>
            <person name="Ma L."/>
            <person name="Minx P."/>
            <person name="Murphy D."/>
            <person name="O'Quin K.E."/>
            <person name="Retaux S."/>
            <person name="Rohner N."/>
            <person name="Searle S.M."/>
            <person name="Stahl B.A."/>
            <person name="Tabin C."/>
            <person name="Volff J.N."/>
            <person name="Yoshizawa M."/>
            <person name="Warren W.C."/>
        </authorList>
    </citation>
    <scope>NUCLEOTIDE SEQUENCE [LARGE SCALE GENOMIC DNA]</scope>
    <source>
        <strain evidence="10">female</strain>
    </source>
</reference>
<organism evidence="9 10">
    <name type="scientific">Astyanax mexicanus</name>
    <name type="common">Blind cave fish</name>
    <name type="synonym">Astyanax fasciatus mexicanus</name>
    <dbReference type="NCBI Taxonomy" id="7994"/>
    <lineage>
        <taxon>Eukaryota</taxon>
        <taxon>Metazoa</taxon>
        <taxon>Chordata</taxon>
        <taxon>Craniata</taxon>
        <taxon>Vertebrata</taxon>
        <taxon>Euteleostomi</taxon>
        <taxon>Actinopterygii</taxon>
        <taxon>Neopterygii</taxon>
        <taxon>Teleostei</taxon>
        <taxon>Ostariophysi</taxon>
        <taxon>Characiformes</taxon>
        <taxon>Characoidei</taxon>
        <taxon>Acestrorhamphidae</taxon>
        <taxon>Acestrorhamphinae</taxon>
        <taxon>Astyanax</taxon>
    </lineage>
</organism>
<feature type="compositionally biased region" description="Low complexity" evidence="6">
    <location>
        <begin position="530"/>
        <end position="548"/>
    </location>
</feature>
<feature type="compositionally biased region" description="Low complexity" evidence="6">
    <location>
        <begin position="1233"/>
        <end position="1245"/>
    </location>
</feature>
<evidence type="ECO:0000259" key="8">
    <source>
        <dbReference type="PROSITE" id="PS50831"/>
    </source>
</evidence>
<dbReference type="PROSITE" id="PS50831">
    <property type="entry name" value="SOHO"/>
    <property type="match status" value="1"/>
</dbReference>
<keyword evidence="10" id="KW-1185">Reference proteome</keyword>
<reference evidence="9" key="4">
    <citation type="submission" date="2025-09" db="UniProtKB">
        <authorList>
            <consortium name="Ensembl"/>
        </authorList>
    </citation>
    <scope>IDENTIFICATION</scope>
</reference>